<reference evidence="3" key="1">
    <citation type="journal article" date="2019" name="Curr. Biol.">
        <title>Genome Sequence of Striga asiatica Provides Insight into the Evolution of Plant Parasitism.</title>
        <authorList>
            <person name="Yoshida S."/>
            <person name="Kim S."/>
            <person name="Wafula E.K."/>
            <person name="Tanskanen J."/>
            <person name="Kim Y.M."/>
            <person name="Honaas L."/>
            <person name="Yang Z."/>
            <person name="Spallek T."/>
            <person name="Conn C.E."/>
            <person name="Ichihashi Y."/>
            <person name="Cheong K."/>
            <person name="Cui S."/>
            <person name="Der J.P."/>
            <person name="Gundlach H."/>
            <person name="Jiao Y."/>
            <person name="Hori C."/>
            <person name="Ishida J.K."/>
            <person name="Kasahara H."/>
            <person name="Kiba T."/>
            <person name="Kim M.S."/>
            <person name="Koo N."/>
            <person name="Laohavisit A."/>
            <person name="Lee Y.H."/>
            <person name="Lumba S."/>
            <person name="McCourt P."/>
            <person name="Mortimer J.C."/>
            <person name="Mutuku J.M."/>
            <person name="Nomura T."/>
            <person name="Sasaki-Sekimoto Y."/>
            <person name="Seto Y."/>
            <person name="Wang Y."/>
            <person name="Wakatake T."/>
            <person name="Sakakibara H."/>
            <person name="Demura T."/>
            <person name="Yamaguchi S."/>
            <person name="Yoneyama K."/>
            <person name="Manabe R.I."/>
            <person name="Nelson D.C."/>
            <person name="Schulman A.H."/>
            <person name="Timko M.P."/>
            <person name="dePamphilis C.W."/>
            <person name="Choi D."/>
            <person name="Shirasu K."/>
        </authorList>
    </citation>
    <scope>NUCLEOTIDE SEQUENCE [LARGE SCALE GENOMIC DNA]</scope>
    <source>
        <strain evidence="3">cv. UVA1</strain>
    </source>
</reference>
<accession>A0A5A7QNP5</accession>
<feature type="compositionally biased region" description="Basic and acidic residues" evidence="1">
    <location>
        <begin position="1"/>
        <end position="28"/>
    </location>
</feature>
<organism evidence="2 3">
    <name type="scientific">Striga asiatica</name>
    <name type="common">Asiatic witchweed</name>
    <name type="synonym">Buchnera asiatica</name>
    <dbReference type="NCBI Taxonomy" id="4170"/>
    <lineage>
        <taxon>Eukaryota</taxon>
        <taxon>Viridiplantae</taxon>
        <taxon>Streptophyta</taxon>
        <taxon>Embryophyta</taxon>
        <taxon>Tracheophyta</taxon>
        <taxon>Spermatophyta</taxon>
        <taxon>Magnoliopsida</taxon>
        <taxon>eudicotyledons</taxon>
        <taxon>Gunneridae</taxon>
        <taxon>Pentapetalae</taxon>
        <taxon>asterids</taxon>
        <taxon>lamiids</taxon>
        <taxon>Lamiales</taxon>
        <taxon>Orobanchaceae</taxon>
        <taxon>Buchnereae</taxon>
        <taxon>Striga</taxon>
    </lineage>
</organism>
<evidence type="ECO:0000313" key="3">
    <source>
        <dbReference type="Proteomes" id="UP000325081"/>
    </source>
</evidence>
<dbReference type="Proteomes" id="UP000325081">
    <property type="component" value="Unassembled WGS sequence"/>
</dbReference>
<sequence length="159" mass="18069">MLNKDGDKSLEKGTNRENLHHTKAEGKGAKGSYDPEEEKGLEHAQAFEADEQPFKLTMAENDLTTSKDGTATFDPGDEARRSSQDSKFPALDRSIPVSDQPPRKWTFKDMVNKQRNHVEMEPEVDRKGNDDDNDVSVDSSRRMPEITIAQRFFDQLNKE</sequence>
<keyword evidence="3" id="KW-1185">Reference proteome</keyword>
<protein>
    <submittedName>
        <fullName evidence="2">PAB-dependent poly(A)-specific ribonucleasesubunit PAN3</fullName>
    </submittedName>
</protein>
<evidence type="ECO:0000313" key="2">
    <source>
        <dbReference type="EMBL" id="GER46482.1"/>
    </source>
</evidence>
<dbReference type="AlphaFoldDB" id="A0A5A7QNP5"/>
<name>A0A5A7QNP5_STRAF</name>
<evidence type="ECO:0000256" key="1">
    <source>
        <dbReference type="SAM" id="MobiDB-lite"/>
    </source>
</evidence>
<feature type="region of interest" description="Disordered" evidence="1">
    <location>
        <begin position="1"/>
        <end position="143"/>
    </location>
</feature>
<comment type="caution">
    <text evidence="2">The sequence shown here is derived from an EMBL/GenBank/DDBJ whole genome shotgun (WGS) entry which is preliminary data.</text>
</comment>
<dbReference type="EMBL" id="BKCP01007515">
    <property type="protein sequence ID" value="GER46482.1"/>
    <property type="molecule type" value="Genomic_DNA"/>
</dbReference>
<proteinExistence type="predicted"/>
<gene>
    <name evidence="2" type="ORF">STAS_23511</name>
</gene>
<feature type="compositionally biased region" description="Basic and acidic residues" evidence="1">
    <location>
        <begin position="106"/>
        <end position="130"/>
    </location>
</feature>